<evidence type="ECO:0000256" key="5">
    <source>
        <dbReference type="ARBA" id="ARBA00023277"/>
    </source>
</evidence>
<feature type="binding site" evidence="7">
    <location>
        <position position="95"/>
    </location>
    <ligand>
        <name>Mg(2+)</name>
        <dbReference type="ChEBI" id="CHEBI:18420"/>
        <label>1</label>
    </ligand>
</feature>
<dbReference type="Gene3D" id="3.30.540.10">
    <property type="entry name" value="Fructose-1,6-Bisphosphatase, subunit A, domain 1"/>
    <property type="match status" value="1"/>
</dbReference>
<dbReference type="InterPro" id="IPR000146">
    <property type="entry name" value="FBPase_class-1"/>
</dbReference>
<dbReference type="HAMAP" id="MF_01855">
    <property type="entry name" value="FBPase_class1"/>
    <property type="match status" value="1"/>
</dbReference>
<dbReference type="EMBL" id="JALGCL010000003">
    <property type="protein sequence ID" value="MCJ0826276.1"/>
    <property type="molecule type" value="Genomic_DNA"/>
</dbReference>
<organism evidence="11 12">
    <name type="scientific">Cognatiluteimonas sedimenti</name>
    <dbReference type="NCBI Taxonomy" id="2927791"/>
    <lineage>
        <taxon>Bacteria</taxon>
        <taxon>Pseudomonadati</taxon>
        <taxon>Pseudomonadota</taxon>
        <taxon>Gammaproteobacteria</taxon>
        <taxon>Lysobacterales</taxon>
        <taxon>Lysobacteraceae</taxon>
        <taxon>Cognatiluteimonas</taxon>
    </lineage>
</organism>
<comment type="similarity">
    <text evidence="2 7 8">Belongs to the FBPase class 1 family.</text>
</comment>
<dbReference type="Pfam" id="PF18913">
    <property type="entry name" value="FBPase_C"/>
    <property type="match status" value="1"/>
</dbReference>
<feature type="domain" description="Fructose-1-6-bisphosphatase class I N-terminal" evidence="9">
    <location>
        <begin position="10"/>
        <end position="198"/>
    </location>
</feature>
<feature type="binding site" evidence="7">
    <location>
        <position position="120"/>
    </location>
    <ligand>
        <name>Mg(2+)</name>
        <dbReference type="ChEBI" id="CHEBI:18420"/>
        <label>2</label>
    </ligand>
</feature>
<feature type="binding site" evidence="7">
    <location>
        <position position="117"/>
    </location>
    <ligand>
        <name>Mg(2+)</name>
        <dbReference type="ChEBI" id="CHEBI:18420"/>
        <label>2</label>
    </ligand>
</feature>
<evidence type="ECO:0000256" key="4">
    <source>
        <dbReference type="ARBA" id="ARBA00022801"/>
    </source>
</evidence>
<keyword evidence="7" id="KW-0479">Metal-binding</keyword>
<comment type="pathway">
    <text evidence="6">Carbohydrate biosynthesis.</text>
</comment>
<evidence type="ECO:0000256" key="2">
    <source>
        <dbReference type="ARBA" id="ARBA00010941"/>
    </source>
</evidence>
<comment type="cofactor">
    <cofactor evidence="7">
        <name>Mg(2+)</name>
        <dbReference type="ChEBI" id="CHEBI:18420"/>
    </cofactor>
    <text evidence="7">Binds 2 magnesium ions per subunit.</text>
</comment>
<dbReference type="GO" id="GO:0042132">
    <property type="term" value="F:fructose 1,6-bisphosphate 1-phosphatase activity"/>
    <property type="evidence" value="ECO:0007669"/>
    <property type="project" value="UniProtKB-EC"/>
</dbReference>
<name>A0ABT0A5M4_9GAMM</name>
<evidence type="ECO:0000313" key="11">
    <source>
        <dbReference type="EMBL" id="MCJ0826276.1"/>
    </source>
</evidence>
<dbReference type="Proteomes" id="UP001165423">
    <property type="component" value="Unassembled WGS sequence"/>
</dbReference>
<evidence type="ECO:0000259" key="9">
    <source>
        <dbReference type="Pfam" id="PF00316"/>
    </source>
</evidence>
<feature type="binding site" evidence="7">
    <location>
        <position position="284"/>
    </location>
    <ligand>
        <name>Mg(2+)</name>
        <dbReference type="ChEBI" id="CHEBI:18420"/>
        <label>2</label>
    </ligand>
</feature>
<comment type="caution">
    <text evidence="7">Lacks conserved residue(s) required for the propagation of feature annotation.</text>
</comment>
<protein>
    <recommendedName>
        <fullName evidence="7">Fructose-1,6-bisphosphatase class 1</fullName>
        <shortName evidence="7">FBPase class 1</shortName>
        <ecNumber evidence="7">3.1.3.11</ecNumber>
    </recommendedName>
    <alternativeName>
        <fullName evidence="7">D-fructose-1,6-bisphosphate 1-phosphohydrolase class 1</fullName>
    </alternativeName>
</protein>
<comment type="subcellular location">
    <subcellularLocation>
        <location evidence="7">Cytoplasm</location>
    </subcellularLocation>
</comment>
<comment type="caution">
    <text evidence="11">The sequence shown here is derived from an EMBL/GenBank/DDBJ whole genome shotgun (WGS) entry which is preliminary data.</text>
</comment>
<keyword evidence="5 7" id="KW-0119">Carbohydrate metabolism</keyword>
<sequence length="350" mass="37855">MTDAVAEPISLTRFLIEEKRAGRINPDLRLLVEVVARACKRISVAVGKGALGGVLGDAGTGNVQGEAQKKLDVIANDVLLEANAWGGHLAACASEEMDHCQPIPDAYPRGNYLLLFDPLDGSSNIDVNVGVGTIFSVLRCPEGVATVADADFLQPGTSQVAAGYCIYGPSTMLVLTIGHGTHAFTLDREQGSFVLTQKDMRVPEETKEFAINMSNQRHWEAPMQDYVRDLLAGREGPRGKDFNMRWIASMVADVHRILTRGGIFIYPWDRKDPTKAGKLRLMYEANPMSMLIEQAGGAATDGRGRILEIAPAQLHQRVPVFLGSKAEVAVATACHREHDAAQTAGPARNN</sequence>
<dbReference type="PIRSF" id="PIRSF000904">
    <property type="entry name" value="FBPtase_SBPase"/>
    <property type="match status" value="1"/>
</dbReference>
<dbReference type="PANTHER" id="PTHR11556:SF35">
    <property type="entry name" value="SEDOHEPTULOSE-1,7-BISPHOSPHATASE, CHLOROPLASTIC"/>
    <property type="match status" value="1"/>
</dbReference>
<keyword evidence="4 7" id="KW-0378">Hydrolase</keyword>
<evidence type="ECO:0000256" key="6">
    <source>
        <dbReference type="ARBA" id="ARBA00024331"/>
    </source>
</evidence>
<feature type="binding site" evidence="7">
    <location>
        <position position="117"/>
    </location>
    <ligand>
        <name>Mg(2+)</name>
        <dbReference type="ChEBI" id="CHEBI:18420"/>
        <label>1</label>
    </ligand>
</feature>
<comment type="subunit">
    <text evidence="7">Homotetramer.</text>
</comment>
<evidence type="ECO:0000256" key="7">
    <source>
        <dbReference type="HAMAP-Rule" id="MF_01855"/>
    </source>
</evidence>
<dbReference type="SUPFAM" id="SSF56655">
    <property type="entry name" value="Carbohydrate phosphatase"/>
    <property type="match status" value="1"/>
</dbReference>
<feature type="binding site" evidence="7">
    <location>
        <position position="278"/>
    </location>
    <ligand>
        <name>substrate</name>
    </ligand>
</feature>
<feature type="binding site" evidence="7">
    <location>
        <position position="119"/>
    </location>
    <ligand>
        <name>Mg(2+)</name>
        <dbReference type="ChEBI" id="CHEBI:18420"/>
        <label>1</label>
    </ligand>
</feature>
<feature type="domain" description="Fructose-1-6-bisphosphatase class 1 C-terminal" evidence="10">
    <location>
        <begin position="202"/>
        <end position="335"/>
    </location>
</feature>
<evidence type="ECO:0000259" key="10">
    <source>
        <dbReference type="Pfam" id="PF18913"/>
    </source>
</evidence>
<reference evidence="11 12" key="1">
    <citation type="submission" date="2022-03" db="EMBL/GenBank/DDBJ databases">
        <title>Luteimonas soily sp. nov., a novel bacterium isolated from the soil.</title>
        <authorList>
            <person name="Zhang X."/>
        </authorList>
    </citation>
    <scope>NUCLEOTIDE SEQUENCE [LARGE SCALE GENOMIC DNA]</scope>
    <source>
        <strain evidence="11 12">50</strain>
    </source>
</reference>
<dbReference type="InterPro" id="IPR044015">
    <property type="entry name" value="FBPase_C_dom"/>
</dbReference>
<evidence type="ECO:0000256" key="3">
    <source>
        <dbReference type="ARBA" id="ARBA00022490"/>
    </source>
</evidence>
<feature type="binding site" evidence="7">
    <location>
        <position position="212"/>
    </location>
    <ligand>
        <name>substrate</name>
    </ligand>
</feature>
<accession>A0ABT0A5M4</accession>
<dbReference type="NCBIfam" id="NF006780">
    <property type="entry name" value="PRK09293.1-4"/>
    <property type="match status" value="1"/>
</dbReference>
<keyword evidence="12" id="KW-1185">Reference proteome</keyword>
<dbReference type="InterPro" id="IPR033391">
    <property type="entry name" value="FBPase_N"/>
</dbReference>
<evidence type="ECO:0000256" key="8">
    <source>
        <dbReference type="RuleBase" id="RU000508"/>
    </source>
</evidence>
<feature type="binding site" evidence="7">
    <location>
        <begin position="120"/>
        <end position="123"/>
    </location>
    <ligand>
        <name>substrate</name>
    </ligand>
</feature>
<dbReference type="CDD" id="cd00354">
    <property type="entry name" value="FBPase"/>
    <property type="match status" value="1"/>
</dbReference>
<dbReference type="PRINTS" id="PR00115">
    <property type="entry name" value="F16BPHPHTASE"/>
</dbReference>
<dbReference type="NCBIfam" id="NF006779">
    <property type="entry name" value="PRK09293.1-3"/>
    <property type="match status" value="1"/>
</dbReference>
<dbReference type="RefSeq" id="WP_243321591.1">
    <property type="nucleotide sequence ID" value="NZ_JALGCL010000003.1"/>
</dbReference>
<dbReference type="Pfam" id="PF00316">
    <property type="entry name" value="FBPase"/>
    <property type="match status" value="1"/>
</dbReference>
<dbReference type="PANTHER" id="PTHR11556">
    <property type="entry name" value="FRUCTOSE-1,6-BISPHOSPHATASE-RELATED"/>
    <property type="match status" value="1"/>
</dbReference>
<dbReference type="InterPro" id="IPR028343">
    <property type="entry name" value="FBPtase"/>
</dbReference>
<comment type="catalytic activity">
    <reaction evidence="1 7">
        <text>beta-D-fructose 1,6-bisphosphate + H2O = beta-D-fructose 6-phosphate + phosphate</text>
        <dbReference type="Rhea" id="RHEA:11064"/>
        <dbReference type="ChEBI" id="CHEBI:15377"/>
        <dbReference type="ChEBI" id="CHEBI:32966"/>
        <dbReference type="ChEBI" id="CHEBI:43474"/>
        <dbReference type="ChEBI" id="CHEBI:57634"/>
        <dbReference type="EC" id="3.1.3.11"/>
    </reaction>
</comment>
<dbReference type="Gene3D" id="3.40.190.80">
    <property type="match status" value="1"/>
</dbReference>
<keyword evidence="7" id="KW-0460">Magnesium</keyword>
<evidence type="ECO:0000313" key="12">
    <source>
        <dbReference type="Proteomes" id="UP001165423"/>
    </source>
</evidence>
<proteinExistence type="inferred from homology"/>
<keyword evidence="3 7" id="KW-0963">Cytoplasm</keyword>
<dbReference type="PIRSF" id="PIRSF500210">
    <property type="entry name" value="FBPtase"/>
    <property type="match status" value="1"/>
</dbReference>
<gene>
    <name evidence="7" type="primary">fbp</name>
    <name evidence="11" type="ORF">MQC88_10000</name>
</gene>
<dbReference type="EC" id="3.1.3.11" evidence="7"/>
<evidence type="ECO:0000256" key="1">
    <source>
        <dbReference type="ARBA" id="ARBA00001273"/>
    </source>
</evidence>